<comment type="caution">
    <text evidence="8">The sequence shown here is derived from an EMBL/GenBank/DDBJ whole genome shotgun (WGS) entry which is preliminary data.</text>
</comment>
<evidence type="ECO:0000256" key="5">
    <source>
        <dbReference type="SAM" id="Phobius"/>
    </source>
</evidence>
<feature type="transmembrane region" description="Helical" evidence="5">
    <location>
        <begin position="241"/>
        <end position="267"/>
    </location>
</feature>
<dbReference type="Proteomes" id="UP000663866">
    <property type="component" value="Unassembled WGS sequence"/>
</dbReference>
<feature type="transmembrane region" description="Helical" evidence="5">
    <location>
        <begin position="63"/>
        <end position="87"/>
    </location>
</feature>
<evidence type="ECO:0000256" key="3">
    <source>
        <dbReference type="ARBA" id="ARBA00022989"/>
    </source>
</evidence>
<dbReference type="GO" id="GO:0016020">
    <property type="term" value="C:membrane"/>
    <property type="evidence" value="ECO:0007669"/>
    <property type="project" value="UniProtKB-SubCell"/>
</dbReference>
<dbReference type="SUPFAM" id="SSF81321">
    <property type="entry name" value="Family A G protein-coupled receptor-like"/>
    <property type="match status" value="1"/>
</dbReference>
<dbReference type="EMBL" id="CAJNRG010005220">
    <property type="protein sequence ID" value="CAF2073646.1"/>
    <property type="molecule type" value="Genomic_DNA"/>
</dbReference>
<evidence type="ECO:0000313" key="9">
    <source>
        <dbReference type="EMBL" id="CAF4164675.1"/>
    </source>
</evidence>
<feature type="transmembrane region" description="Helical" evidence="5">
    <location>
        <begin position="207"/>
        <end position="229"/>
    </location>
</feature>
<evidence type="ECO:0000259" key="6">
    <source>
        <dbReference type="PROSITE" id="PS50262"/>
    </source>
</evidence>
<dbReference type="Proteomes" id="UP000663887">
    <property type="component" value="Unassembled WGS sequence"/>
</dbReference>
<feature type="transmembrane region" description="Helical" evidence="5">
    <location>
        <begin position="23"/>
        <end position="51"/>
    </location>
</feature>
<evidence type="ECO:0000313" key="7">
    <source>
        <dbReference type="EMBL" id="CAF2073646.1"/>
    </source>
</evidence>
<dbReference type="InterPro" id="IPR052954">
    <property type="entry name" value="GPCR-Ligand_Int"/>
</dbReference>
<organism evidence="8 11">
    <name type="scientific">Rotaria magnacalcarata</name>
    <dbReference type="NCBI Taxonomy" id="392030"/>
    <lineage>
        <taxon>Eukaryota</taxon>
        <taxon>Metazoa</taxon>
        <taxon>Spiralia</taxon>
        <taxon>Gnathifera</taxon>
        <taxon>Rotifera</taxon>
        <taxon>Eurotatoria</taxon>
        <taxon>Bdelloidea</taxon>
        <taxon>Philodinida</taxon>
        <taxon>Philodinidae</taxon>
        <taxon>Rotaria</taxon>
    </lineage>
</organism>
<dbReference type="Pfam" id="PF00001">
    <property type="entry name" value="7tm_1"/>
    <property type="match status" value="1"/>
</dbReference>
<dbReference type="InterPro" id="IPR000276">
    <property type="entry name" value="GPCR_Rhodpsn"/>
</dbReference>
<feature type="transmembrane region" description="Helical" evidence="5">
    <location>
        <begin position="148"/>
        <end position="166"/>
    </location>
</feature>
<dbReference type="Proteomes" id="UP000663856">
    <property type="component" value="Unassembled WGS sequence"/>
</dbReference>
<evidence type="ECO:0000313" key="11">
    <source>
        <dbReference type="Proteomes" id="UP000663856"/>
    </source>
</evidence>
<evidence type="ECO:0000256" key="1">
    <source>
        <dbReference type="ARBA" id="ARBA00004370"/>
    </source>
</evidence>
<keyword evidence="4 5" id="KW-0472">Membrane</keyword>
<dbReference type="EMBL" id="CAJOBF010005123">
    <property type="protein sequence ID" value="CAF4164675.1"/>
    <property type="molecule type" value="Genomic_DNA"/>
</dbReference>
<evidence type="ECO:0000313" key="12">
    <source>
        <dbReference type="Proteomes" id="UP000663866"/>
    </source>
</evidence>
<dbReference type="PROSITE" id="PS50262">
    <property type="entry name" value="G_PROTEIN_RECEP_F1_2"/>
    <property type="match status" value="1"/>
</dbReference>
<dbReference type="InterPro" id="IPR017452">
    <property type="entry name" value="GPCR_Rhodpsn_7TM"/>
</dbReference>
<evidence type="ECO:0000256" key="4">
    <source>
        <dbReference type="ARBA" id="ARBA00023136"/>
    </source>
</evidence>
<keyword evidence="2 5" id="KW-0812">Transmembrane</keyword>
<dbReference type="PANTHER" id="PTHR46641">
    <property type="entry name" value="FMRFAMIDE RECEPTOR-RELATED"/>
    <property type="match status" value="1"/>
</dbReference>
<feature type="domain" description="G-protein coupled receptors family 1 profile" evidence="6">
    <location>
        <begin position="42"/>
        <end position="300"/>
    </location>
</feature>
<keyword evidence="12" id="KW-1185">Reference proteome</keyword>
<dbReference type="EMBL" id="CAJNRF010007822">
    <property type="protein sequence ID" value="CAF2095045.1"/>
    <property type="molecule type" value="Genomic_DNA"/>
</dbReference>
<dbReference type="GO" id="GO:0004930">
    <property type="term" value="F:G protein-coupled receptor activity"/>
    <property type="evidence" value="ECO:0007669"/>
    <property type="project" value="InterPro"/>
</dbReference>
<dbReference type="EMBL" id="CAJOBG010006987">
    <property type="protein sequence ID" value="CAF4203378.1"/>
    <property type="molecule type" value="Genomic_DNA"/>
</dbReference>
<evidence type="ECO:0000313" key="10">
    <source>
        <dbReference type="EMBL" id="CAF4203378.1"/>
    </source>
</evidence>
<evidence type="ECO:0000256" key="2">
    <source>
        <dbReference type="ARBA" id="ARBA00022692"/>
    </source>
</evidence>
<feature type="transmembrane region" description="Helical" evidence="5">
    <location>
        <begin position="107"/>
        <end position="127"/>
    </location>
</feature>
<dbReference type="Proteomes" id="UP000663842">
    <property type="component" value="Unassembled WGS sequence"/>
</dbReference>
<dbReference type="PANTHER" id="PTHR46641:SF2">
    <property type="entry name" value="FMRFAMIDE RECEPTOR"/>
    <property type="match status" value="1"/>
</dbReference>
<accession>A0A816T8D0</accession>
<dbReference type="PRINTS" id="PR00237">
    <property type="entry name" value="GPCRRHODOPSN"/>
</dbReference>
<name>A0A816T8D0_9BILA</name>
<sequence>MNIEINQTTIINNDYDKEVFESIQIICGLYLIPIVCVPGLIGNILCIIIFITNSMQRFLTTQFLLFLAITDVIKLSNDLLYSIVLIIQALNQQYGKKLFLILYRYCHYINTVSTLCAAWLTLIVAIERYVLCSANNRKRAIVQKNSRIICYLIIFCSLILALPVSFRYEIVPLSTNNQTLNNSDSLVNLSKFGSSRLFRAYSITIDLIRAIIPSLLLFYLNARIIYLLYRMKSSAGTAFSRLTISLIIIIGCFICCYFPDALLSLILNMGYINESYQKRAIREITDFFVTFNSAINFPVYFSISYTFQRSVLRLFKRKGKTYSTTTYDDVILRQQQQPLNNIRNIV</sequence>
<comment type="subcellular location">
    <subcellularLocation>
        <location evidence="1">Membrane</location>
    </subcellularLocation>
</comment>
<proteinExistence type="predicted"/>
<protein>
    <recommendedName>
        <fullName evidence="6">G-protein coupled receptors family 1 profile domain-containing protein</fullName>
    </recommendedName>
</protein>
<keyword evidence="3 5" id="KW-1133">Transmembrane helix</keyword>
<reference evidence="8" key="1">
    <citation type="submission" date="2021-02" db="EMBL/GenBank/DDBJ databases">
        <authorList>
            <person name="Nowell W R."/>
        </authorList>
    </citation>
    <scope>NUCLEOTIDE SEQUENCE</scope>
</reference>
<dbReference type="AlphaFoldDB" id="A0A816T8D0"/>
<dbReference type="Gene3D" id="1.20.1070.10">
    <property type="entry name" value="Rhodopsin 7-helix transmembrane proteins"/>
    <property type="match status" value="1"/>
</dbReference>
<gene>
    <name evidence="10" type="ORF">OVN521_LOCUS26510</name>
    <name evidence="9" type="ORF">UXM345_LOCUS25908</name>
    <name evidence="8" type="ORF">WKI299_LOCUS18980</name>
    <name evidence="7" type="ORF">XDN619_LOCUS13091</name>
</gene>
<evidence type="ECO:0000313" key="8">
    <source>
        <dbReference type="EMBL" id="CAF2095045.1"/>
    </source>
</evidence>
<feature type="transmembrane region" description="Helical" evidence="5">
    <location>
        <begin position="287"/>
        <end position="307"/>
    </location>
</feature>